<dbReference type="EMBL" id="JAULSV010000006">
    <property type="protein sequence ID" value="KAK0640839.1"/>
    <property type="molecule type" value="Genomic_DNA"/>
</dbReference>
<evidence type="ECO:0000313" key="1">
    <source>
        <dbReference type="EMBL" id="KAK0640839.1"/>
    </source>
</evidence>
<evidence type="ECO:0000313" key="2">
    <source>
        <dbReference type="Proteomes" id="UP001174936"/>
    </source>
</evidence>
<name>A0AA39XVF0_9PEZI</name>
<accession>A0AA39XVF0</accession>
<gene>
    <name evidence="1" type="ORF">B0T16DRAFT_430841</name>
</gene>
<dbReference type="Proteomes" id="UP001174936">
    <property type="component" value="Unassembled WGS sequence"/>
</dbReference>
<sequence>MRETFLSNNTMDGSYPGCSLAQFQRPLLLQCPYNISSVTFTGRVNSTPKPYRSTAELDGGLDGYNWKICLEKGGPTLVLKLFWDPQAPEPPHYFAAQRECQNVALFQMLEAAVSEDKAGLGPILVNPAPADGKEAEANLLAFSNEGRAQSATLPSTEGFVRITSVPRMRQCLGWMRFTGEELLARLPTRLHPPPIKVGRVERSISKHATYFAVVYEYVEEGLNDPDVVQEVLDFLWCVGFGHVPVTKVENWESGVLLDHSDIVHCNGAGWDARFFGYRTASQILH</sequence>
<proteinExistence type="predicted"/>
<dbReference type="AlphaFoldDB" id="A0AA39XVF0"/>
<comment type="caution">
    <text evidence="1">The sequence shown here is derived from an EMBL/GenBank/DDBJ whole genome shotgun (WGS) entry which is preliminary data.</text>
</comment>
<organism evidence="1 2">
    <name type="scientific">Cercophora newfieldiana</name>
    <dbReference type="NCBI Taxonomy" id="92897"/>
    <lineage>
        <taxon>Eukaryota</taxon>
        <taxon>Fungi</taxon>
        <taxon>Dikarya</taxon>
        <taxon>Ascomycota</taxon>
        <taxon>Pezizomycotina</taxon>
        <taxon>Sordariomycetes</taxon>
        <taxon>Sordariomycetidae</taxon>
        <taxon>Sordariales</taxon>
        <taxon>Lasiosphaeriaceae</taxon>
        <taxon>Cercophora</taxon>
    </lineage>
</organism>
<keyword evidence="2" id="KW-1185">Reference proteome</keyword>
<protein>
    <submittedName>
        <fullName evidence="1">Uncharacterized protein</fullName>
    </submittedName>
</protein>
<reference evidence="1" key="1">
    <citation type="submission" date="2023-06" db="EMBL/GenBank/DDBJ databases">
        <title>Genome-scale phylogeny and comparative genomics of the fungal order Sordariales.</title>
        <authorList>
            <consortium name="Lawrence Berkeley National Laboratory"/>
            <person name="Hensen N."/>
            <person name="Bonometti L."/>
            <person name="Westerberg I."/>
            <person name="Brannstrom I.O."/>
            <person name="Guillou S."/>
            <person name="Cros-Aarteil S."/>
            <person name="Calhoun S."/>
            <person name="Haridas S."/>
            <person name="Kuo A."/>
            <person name="Mondo S."/>
            <person name="Pangilinan J."/>
            <person name="Riley R."/>
            <person name="Labutti K."/>
            <person name="Andreopoulos B."/>
            <person name="Lipzen A."/>
            <person name="Chen C."/>
            <person name="Yanf M."/>
            <person name="Daum C."/>
            <person name="Ng V."/>
            <person name="Clum A."/>
            <person name="Steindorff A."/>
            <person name="Ohm R."/>
            <person name="Martin F."/>
            <person name="Silar P."/>
            <person name="Natvig D."/>
            <person name="Lalanne C."/>
            <person name="Gautier V."/>
            <person name="Ament-Velasquez S.L."/>
            <person name="Kruys A."/>
            <person name="Hutchinson M.I."/>
            <person name="Powell A.J."/>
            <person name="Barry K."/>
            <person name="Miller A.N."/>
            <person name="Grigoriev I.V."/>
            <person name="Debuchy R."/>
            <person name="Gladieux P."/>
            <person name="Thoren M.H."/>
            <person name="Johannesson H."/>
        </authorList>
    </citation>
    <scope>NUCLEOTIDE SEQUENCE</scope>
    <source>
        <strain evidence="1">SMH2532-1</strain>
    </source>
</reference>